<evidence type="ECO:0000313" key="1">
    <source>
        <dbReference type="EMBL" id="KAF0932077.1"/>
    </source>
</evidence>
<comment type="caution">
    <text evidence="1">The sequence shown here is derived from an EMBL/GenBank/DDBJ whole genome shotgun (WGS) entry which is preliminary data.</text>
</comment>
<gene>
    <name evidence="1" type="ORF">E2562_007876</name>
</gene>
<reference evidence="1 2" key="1">
    <citation type="submission" date="2019-11" db="EMBL/GenBank/DDBJ databases">
        <title>Whole genome sequence of Oryza granulata.</title>
        <authorList>
            <person name="Li W."/>
        </authorList>
    </citation>
    <scope>NUCLEOTIDE SEQUENCE [LARGE SCALE GENOMIC DNA]</scope>
    <source>
        <strain evidence="2">cv. Menghai</strain>
        <tissue evidence="1">Leaf</tissue>
    </source>
</reference>
<accession>A0A6G1F587</accession>
<sequence>MAGADVVVGALMATRLVLGLLWWTGRAWAWAVAPLVRAAASAVQSVQAGWLETRWSRRVRRGWREARWRDATVCVTGTGYGRLSSRVGLGEAVAGDGEVQ</sequence>
<protein>
    <submittedName>
        <fullName evidence="1">Uncharacterized protein</fullName>
    </submittedName>
</protein>
<organism evidence="1 2">
    <name type="scientific">Oryza meyeriana var. granulata</name>
    <dbReference type="NCBI Taxonomy" id="110450"/>
    <lineage>
        <taxon>Eukaryota</taxon>
        <taxon>Viridiplantae</taxon>
        <taxon>Streptophyta</taxon>
        <taxon>Embryophyta</taxon>
        <taxon>Tracheophyta</taxon>
        <taxon>Spermatophyta</taxon>
        <taxon>Magnoliopsida</taxon>
        <taxon>Liliopsida</taxon>
        <taxon>Poales</taxon>
        <taxon>Poaceae</taxon>
        <taxon>BOP clade</taxon>
        <taxon>Oryzoideae</taxon>
        <taxon>Oryzeae</taxon>
        <taxon>Oryzinae</taxon>
        <taxon>Oryza</taxon>
        <taxon>Oryza meyeriana</taxon>
    </lineage>
</organism>
<dbReference type="Proteomes" id="UP000479710">
    <property type="component" value="Unassembled WGS sequence"/>
</dbReference>
<dbReference type="AlphaFoldDB" id="A0A6G1F587"/>
<proteinExistence type="predicted"/>
<keyword evidence="2" id="KW-1185">Reference proteome</keyword>
<dbReference type="EMBL" id="SPHZ02000001">
    <property type="protein sequence ID" value="KAF0932077.1"/>
    <property type="molecule type" value="Genomic_DNA"/>
</dbReference>
<name>A0A6G1F587_9ORYZ</name>
<evidence type="ECO:0000313" key="2">
    <source>
        <dbReference type="Proteomes" id="UP000479710"/>
    </source>
</evidence>